<organism evidence="2 3">
    <name type="scientific">Actinomadura fulvescens</name>
    <dbReference type="NCBI Taxonomy" id="46160"/>
    <lineage>
        <taxon>Bacteria</taxon>
        <taxon>Bacillati</taxon>
        <taxon>Actinomycetota</taxon>
        <taxon>Actinomycetes</taxon>
        <taxon>Streptosporangiales</taxon>
        <taxon>Thermomonosporaceae</taxon>
        <taxon>Actinomadura</taxon>
    </lineage>
</organism>
<proteinExistence type="predicted"/>
<feature type="compositionally biased region" description="Low complexity" evidence="1">
    <location>
        <begin position="13"/>
        <end position="24"/>
    </location>
</feature>
<sequence>MAGTGPKRKYWKGSRAARSGRIGRSIPPSLIARVARAPRPAHVRTRSSTVVSRLVRGESATYPFFS</sequence>
<dbReference type="EMBL" id="BAAATD010000005">
    <property type="protein sequence ID" value="GAA2602619.1"/>
    <property type="molecule type" value="Genomic_DNA"/>
</dbReference>
<evidence type="ECO:0000313" key="2">
    <source>
        <dbReference type="EMBL" id="GAA2602619.1"/>
    </source>
</evidence>
<keyword evidence="3" id="KW-1185">Reference proteome</keyword>
<dbReference type="Proteomes" id="UP001501509">
    <property type="component" value="Unassembled WGS sequence"/>
</dbReference>
<evidence type="ECO:0000256" key="1">
    <source>
        <dbReference type="SAM" id="MobiDB-lite"/>
    </source>
</evidence>
<reference evidence="2 3" key="1">
    <citation type="journal article" date="2019" name="Int. J. Syst. Evol. Microbiol.">
        <title>The Global Catalogue of Microorganisms (GCM) 10K type strain sequencing project: providing services to taxonomists for standard genome sequencing and annotation.</title>
        <authorList>
            <consortium name="The Broad Institute Genomics Platform"/>
            <consortium name="The Broad Institute Genome Sequencing Center for Infectious Disease"/>
            <person name="Wu L."/>
            <person name="Ma J."/>
        </authorList>
    </citation>
    <scope>NUCLEOTIDE SEQUENCE [LARGE SCALE GENOMIC DNA]</scope>
    <source>
        <strain evidence="2 3">JCM 6833</strain>
    </source>
</reference>
<protein>
    <submittedName>
        <fullName evidence="2">Uncharacterized protein</fullName>
    </submittedName>
</protein>
<accession>A0ABN3PV11</accession>
<gene>
    <name evidence="2" type="ORF">GCM10010411_40560</name>
</gene>
<feature type="compositionally biased region" description="Basic residues" evidence="1">
    <location>
        <begin position="1"/>
        <end position="12"/>
    </location>
</feature>
<evidence type="ECO:0000313" key="3">
    <source>
        <dbReference type="Proteomes" id="UP001501509"/>
    </source>
</evidence>
<comment type="caution">
    <text evidence="2">The sequence shown here is derived from an EMBL/GenBank/DDBJ whole genome shotgun (WGS) entry which is preliminary data.</text>
</comment>
<name>A0ABN3PV11_9ACTN</name>
<feature type="region of interest" description="Disordered" evidence="1">
    <location>
        <begin position="1"/>
        <end position="24"/>
    </location>
</feature>